<reference evidence="1 2" key="1">
    <citation type="journal article" date="2018" name="Nat. Ecol. Evol.">
        <title>Shark genomes provide insights into elasmobranch evolution and the origin of vertebrates.</title>
        <authorList>
            <person name="Hara Y"/>
            <person name="Yamaguchi K"/>
            <person name="Onimaru K"/>
            <person name="Kadota M"/>
            <person name="Koyanagi M"/>
            <person name="Keeley SD"/>
            <person name="Tatsumi K"/>
            <person name="Tanaka K"/>
            <person name="Motone F"/>
            <person name="Kageyama Y"/>
            <person name="Nozu R"/>
            <person name="Adachi N"/>
            <person name="Nishimura O"/>
            <person name="Nakagawa R"/>
            <person name="Tanegashima C"/>
            <person name="Kiyatake I"/>
            <person name="Matsumoto R"/>
            <person name="Murakumo K"/>
            <person name="Nishida K"/>
            <person name="Terakita A"/>
            <person name="Kuratani S"/>
            <person name="Sato K"/>
            <person name="Hyodo S Kuraku.S."/>
        </authorList>
    </citation>
    <scope>NUCLEOTIDE SEQUENCE [LARGE SCALE GENOMIC DNA]</scope>
</reference>
<gene>
    <name evidence="1" type="ORF">scyTo_0014322</name>
</gene>
<organism evidence="1 2">
    <name type="scientific">Scyliorhinus torazame</name>
    <name type="common">Cloudy catshark</name>
    <name type="synonym">Catulus torazame</name>
    <dbReference type="NCBI Taxonomy" id="75743"/>
    <lineage>
        <taxon>Eukaryota</taxon>
        <taxon>Metazoa</taxon>
        <taxon>Chordata</taxon>
        <taxon>Craniata</taxon>
        <taxon>Vertebrata</taxon>
        <taxon>Chondrichthyes</taxon>
        <taxon>Elasmobranchii</taxon>
        <taxon>Galeomorphii</taxon>
        <taxon>Galeoidea</taxon>
        <taxon>Carcharhiniformes</taxon>
        <taxon>Scyliorhinidae</taxon>
        <taxon>Scyliorhinus</taxon>
    </lineage>
</organism>
<keyword evidence="2" id="KW-1185">Reference proteome</keyword>
<dbReference type="OrthoDB" id="4737882at2759"/>
<accession>A0A401NKG5</accession>
<comment type="caution">
    <text evidence="1">The sequence shown here is derived from an EMBL/GenBank/DDBJ whole genome shotgun (WGS) entry which is preliminary data.</text>
</comment>
<dbReference type="EMBL" id="BFAA01007639">
    <property type="protein sequence ID" value="GCB61364.1"/>
    <property type="molecule type" value="Genomic_DNA"/>
</dbReference>
<name>A0A401NKG5_SCYTO</name>
<evidence type="ECO:0000313" key="2">
    <source>
        <dbReference type="Proteomes" id="UP000288216"/>
    </source>
</evidence>
<dbReference type="STRING" id="75743.A0A401NKG5"/>
<protein>
    <submittedName>
        <fullName evidence="1">Uncharacterized protein</fullName>
    </submittedName>
</protein>
<sequence>MQEFFSLNDLRFQSESAFNEDLIPSSHHVQLLDHLQISGEHCCDQYGYKTFKESMSPFCETTEKLGITEESNNQVAFSNCNLNANVKFASKQVVDIAHENECNKHKFFTKKSELDHRLLKDTINTASYSAEKLEIKGLGPEKLNKTILGVSKETELAEDLLFLTSDGGQNNISKQINSYRQTKDGTELEVDGKLVTKTDKMSCLWCEYHTFSKQCFEDHTQKLHSDYEFAKQTPTTVGLPCSGCDTNDVNSQVDSTNYDPLIRETKVGKSEPIRPECENPVTNITDDISKIGGCESSENTSQESGQKIRRTLKLKKSRTVFYIKRLCLFHCIICPFHTLYHRCVLRHVRNVHLNPSGRRKVKRCVSFSGDLRTLKLCKGEYTFKKFNLNNSVLPLKINDFPTVKPDTGVRSEDVNLVPSITKPLFCFSQLAITESKSCLSKQHIDSLCEASFVQQISDQIQFSVPCLLVNDSNTNASSKMFKEAIGVSSCFSTLMTPYKKATYSDLNIKALPPSSKCLALEAIVKNLKSRMISAIKCRPAVALLNDRTAKPKRSIPFCRTTEEQRAKWVMEAYSFLKQQKIERAAEFSLCGGDDSLFGAIAEIEVVLSDTDDDNYSQVNRNYGTLYENLAKAAEDKSKILCPTSSARKKPGIVCTGRVTR</sequence>
<dbReference type="AlphaFoldDB" id="A0A401NKG5"/>
<proteinExistence type="predicted"/>
<evidence type="ECO:0000313" key="1">
    <source>
        <dbReference type="EMBL" id="GCB61364.1"/>
    </source>
</evidence>
<dbReference type="Proteomes" id="UP000288216">
    <property type="component" value="Unassembled WGS sequence"/>
</dbReference>